<dbReference type="Proteomes" id="UP000073492">
    <property type="component" value="Unassembled WGS sequence"/>
</dbReference>
<dbReference type="AlphaFoldDB" id="A0A139IEM8"/>
<accession>A0A139IEM8</accession>
<comment type="caution">
    <text evidence="1">The sequence shown here is derived from an EMBL/GenBank/DDBJ whole genome shotgun (WGS) entry which is preliminary data.</text>
</comment>
<dbReference type="EMBL" id="LFZO01000129">
    <property type="protein sequence ID" value="KXT13095.1"/>
    <property type="molecule type" value="Genomic_DNA"/>
</dbReference>
<evidence type="ECO:0000313" key="2">
    <source>
        <dbReference type="Proteomes" id="UP000073492"/>
    </source>
</evidence>
<gene>
    <name evidence="1" type="ORF">AC579_2167</name>
</gene>
<proteinExistence type="predicted"/>
<reference evidence="1 2" key="1">
    <citation type="submission" date="2015-07" db="EMBL/GenBank/DDBJ databases">
        <title>Comparative genomics of the Sigatoka disease complex on banana suggests a link between parallel evolutionary changes in Pseudocercospora fijiensis and Pseudocercospora eumusae and increased virulence on the banana host.</title>
        <authorList>
            <person name="Chang T.-C."/>
            <person name="Salvucci A."/>
            <person name="Crous P.W."/>
            <person name="Stergiopoulos I."/>
        </authorList>
    </citation>
    <scope>NUCLEOTIDE SEQUENCE [LARGE SCALE GENOMIC DNA]</scope>
    <source>
        <strain evidence="1 2">CBS 116634</strain>
    </source>
</reference>
<organism evidence="1 2">
    <name type="scientific">Pseudocercospora musae</name>
    <dbReference type="NCBI Taxonomy" id="113226"/>
    <lineage>
        <taxon>Eukaryota</taxon>
        <taxon>Fungi</taxon>
        <taxon>Dikarya</taxon>
        <taxon>Ascomycota</taxon>
        <taxon>Pezizomycotina</taxon>
        <taxon>Dothideomycetes</taxon>
        <taxon>Dothideomycetidae</taxon>
        <taxon>Mycosphaerellales</taxon>
        <taxon>Mycosphaerellaceae</taxon>
        <taxon>Pseudocercospora</taxon>
    </lineage>
</organism>
<sequence>MQISATNQSSLPYVKKQSPISKFCSHESYTSSTLSIPSSSSFSNLLQLQLLTLVNHNSAGDNHPKDMVPSPRTQVSLERKGVIARLYDSSLNCVCEEFPGRKLKAIVEAGRHR</sequence>
<evidence type="ECO:0000313" key="1">
    <source>
        <dbReference type="EMBL" id="KXT13095.1"/>
    </source>
</evidence>
<name>A0A139IEM8_9PEZI</name>
<keyword evidence="2" id="KW-1185">Reference proteome</keyword>
<protein>
    <submittedName>
        <fullName evidence="1">Uncharacterized protein</fullName>
    </submittedName>
</protein>